<dbReference type="Pfam" id="PF01603">
    <property type="entry name" value="B56"/>
    <property type="match status" value="2"/>
</dbReference>
<dbReference type="Gene3D" id="1.25.10.10">
    <property type="entry name" value="Leucine-rich Repeat Variant"/>
    <property type="match status" value="2"/>
</dbReference>
<feature type="compositionally biased region" description="Low complexity" evidence="1">
    <location>
        <begin position="21"/>
        <end position="37"/>
    </location>
</feature>
<reference evidence="3" key="1">
    <citation type="journal article" date="2023" name="Commun. Biol.">
        <title>Genome analysis of Parmales, the sister group of diatoms, reveals the evolutionary specialization of diatoms from phago-mixotrophs to photoautotrophs.</title>
        <authorList>
            <person name="Ban H."/>
            <person name="Sato S."/>
            <person name="Yoshikawa S."/>
            <person name="Yamada K."/>
            <person name="Nakamura Y."/>
            <person name="Ichinomiya M."/>
            <person name="Sato N."/>
            <person name="Blanc-Mathieu R."/>
            <person name="Endo H."/>
            <person name="Kuwata A."/>
            <person name="Ogata H."/>
        </authorList>
    </citation>
    <scope>NUCLEOTIDE SEQUENCE [LARGE SCALE GENOMIC DNA]</scope>
</reference>
<sequence>MGGGGSKTPKSPKNSAPNTPSSKGGSSGSFGPDSGRSTRSAKSSRSEEKTSFEVMKSNVSGIRAKMSPTRDRRAYVSKGSGGNKKMSERTMTTSERGIRTMKSSPMKREGNKFGLSPMAASPKSPKSPSEEKSGGSNLDSAFSFTEIPEDDQDVDFPHSMWQNLEFMDKNLPTLEDTDPDKREELIVTKLHLCTIVYDHRNAELDVEEKKVQMKTLKELKEYVEDPPLDDNGVFTDVIFANLVNCFEEQAFQPLSIGSETVDLYDSAAMKESGMLVSNDDSMKKFLEPAWPYLKILYELFLKYINRMKGAIVKVTELLMVLEPIINGFKAPLKQEHLDMLEKTLIPLHKAPHQVMQTYHKELKKLLGIFMEKDPDRCGAIIIRRIAAFWPLRHGPKQVAMINELEDILEHITKEMWQEGELAKTRKLFYKLLNHIVGSEHFQVAERGLKLWQNRFLYDGCFNRHEFSKEILDIAFTQLYFKSHDHWQNNDGLKGEGKEVVGCKVGDLALKVLYGYKKSELEYYETLKKAYGKARSSGTQKKEKHSNFFHSDERWGEIEKLAAKNRGEEVKDDESKEDGKCEEKE</sequence>
<dbReference type="PANTHER" id="PTHR10257">
    <property type="entry name" value="SERINE/THREONINE PROTEIN PHOSPHATASE 2A PP2A REGULATORY SUBUNIT B"/>
    <property type="match status" value="1"/>
</dbReference>
<dbReference type="InterPro" id="IPR002554">
    <property type="entry name" value="PP2A_B56"/>
</dbReference>
<dbReference type="Proteomes" id="UP001162640">
    <property type="component" value="Unassembled WGS sequence"/>
</dbReference>
<dbReference type="EMBL" id="BLQM01000094">
    <property type="protein sequence ID" value="GMH62731.1"/>
    <property type="molecule type" value="Genomic_DNA"/>
</dbReference>
<dbReference type="InterPro" id="IPR011989">
    <property type="entry name" value="ARM-like"/>
</dbReference>
<organism evidence="2 3">
    <name type="scientific">Triparma laevis f. inornata</name>
    <dbReference type="NCBI Taxonomy" id="1714386"/>
    <lineage>
        <taxon>Eukaryota</taxon>
        <taxon>Sar</taxon>
        <taxon>Stramenopiles</taxon>
        <taxon>Ochrophyta</taxon>
        <taxon>Bolidophyceae</taxon>
        <taxon>Parmales</taxon>
        <taxon>Triparmaceae</taxon>
        <taxon>Triparma</taxon>
    </lineage>
</organism>
<protein>
    <submittedName>
        <fullName evidence="2">Uncharacterized protein</fullName>
    </submittedName>
</protein>
<feature type="region of interest" description="Disordered" evidence="1">
    <location>
        <begin position="1"/>
        <end position="142"/>
    </location>
</feature>
<gene>
    <name evidence="2" type="ORF">TL16_g03541</name>
</gene>
<proteinExistence type="predicted"/>
<dbReference type="SUPFAM" id="SSF48371">
    <property type="entry name" value="ARM repeat"/>
    <property type="match status" value="1"/>
</dbReference>
<accession>A0A9W7A279</accession>
<dbReference type="AlphaFoldDB" id="A0A9W7A279"/>
<name>A0A9W7A279_9STRA</name>
<feature type="compositionally biased region" description="Polar residues" evidence="1">
    <location>
        <begin position="8"/>
        <end position="20"/>
    </location>
</feature>
<dbReference type="PANTHER" id="PTHR10257:SF3">
    <property type="entry name" value="SERINE_THREONINE-PROTEIN PHOSPHATASE 2A 56 KDA REGULATORY SUBUNIT GAMMA ISOFORM"/>
    <property type="match status" value="1"/>
</dbReference>
<dbReference type="InterPro" id="IPR016024">
    <property type="entry name" value="ARM-type_fold"/>
</dbReference>
<dbReference type="GO" id="GO:0000159">
    <property type="term" value="C:protein phosphatase type 2A complex"/>
    <property type="evidence" value="ECO:0007669"/>
    <property type="project" value="InterPro"/>
</dbReference>
<dbReference type="GO" id="GO:0019888">
    <property type="term" value="F:protein phosphatase regulator activity"/>
    <property type="evidence" value="ECO:0007669"/>
    <property type="project" value="InterPro"/>
</dbReference>
<dbReference type="GO" id="GO:0007165">
    <property type="term" value="P:signal transduction"/>
    <property type="evidence" value="ECO:0007669"/>
    <property type="project" value="InterPro"/>
</dbReference>
<evidence type="ECO:0000313" key="2">
    <source>
        <dbReference type="EMBL" id="GMH62731.1"/>
    </source>
</evidence>
<comment type="caution">
    <text evidence="2">The sequence shown here is derived from an EMBL/GenBank/DDBJ whole genome shotgun (WGS) entry which is preliminary data.</text>
</comment>
<evidence type="ECO:0000313" key="3">
    <source>
        <dbReference type="Proteomes" id="UP001162640"/>
    </source>
</evidence>
<evidence type="ECO:0000256" key="1">
    <source>
        <dbReference type="SAM" id="MobiDB-lite"/>
    </source>
</evidence>
<feature type="region of interest" description="Disordered" evidence="1">
    <location>
        <begin position="564"/>
        <end position="584"/>
    </location>
</feature>